<dbReference type="NCBIfam" id="TIGR01617">
    <property type="entry name" value="arsC_related"/>
    <property type="match status" value="1"/>
</dbReference>
<dbReference type="InterPro" id="IPR036249">
    <property type="entry name" value="Thioredoxin-like_sf"/>
</dbReference>
<sequence length="124" mass="14270">MITVYGYPKCTTCKKAMKFLHEHDVDVELIDIVEHTPSKELIADWIQSTDFPIRHFFNTSGIRYRELGLKDKVDGYTLEEACEVLASDGMLLKRPILLKNGQFVLNGFKEQTYEGVLASWKKDV</sequence>
<keyword evidence="2" id="KW-0676">Redox-active center</keyword>
<evidence type="ECO:0000256" key="3">
    <source>
        <dbReference type="PROSITE-ProRule" id="PRU01282"/>
    </source>
</evidence>
<dbReference type="InterPro" id="IPR006660">
    <property type="entry name" value="Arsenate_reductase-like"/>
</dbReference>
<dbReference type="STRING" id="888064.HMPREF9088_2147"/>
<dbReference type="PROSITE" id="PS51353">
    <property type="entry name" value="ARSC"/>
    <property type="match status" value="1"/>
</dbReference>
<dbReference type="Proteomes" id="UP000010296">
    <property type="component" value="Unassembled WGS sequence"/>
</dbReference>
<name>E6LIF7_ENTI1</name>
<protein>
    <submittedName>
        <fullName evidence="4">Transcriptional regulator, Spx/MgsR family</fullName>
    </submittedName>
</protein>
<evidence type="ECO:0000313" key="4">
    <source>
        <dbReference type="EMBL" id="EFU73032.1"/>
    </source>
</evidence>
<keyword evidence="5" id="KW-1185">Reference proteome</keyword>
<dbReference type="CDD" id="cd03036">
    <property type="entry name" value="ArsC_like"/>
    <property type="match status" value="1"/>
</dbReference>
<dbReference type="AlphaFoldDB" id="E6LIF7"/>
<dbReference type="InterPro" id="IPR006504">
    <property type="entry name" value="Tscrpt_reg_Spx/MgsR"/>
</dbReference>
<comment type="caution">
    <text evidence="4">The sequence shown here is derived from an EMBL/GenBank/DDBJ whole genome shotgun (WGS) entry which is preliminary data.</text>
</comment>
<dbReference type="RefSeq" id="WP_007209158.1">
    <property type="nucleotide sequence ID" value="NZ_GL622241.1"/>
</dbReference>
<dbReference type="PANTHER" id="PTHR30041:SF8">
    <property type="entry name" value="PROTEIN YFFB"/>
    <property type="match status" value="1"/>
</dbReference>
<gene>
    <name evidence="4" type="ORF">HMPREF9088_2147</name>
</gene>
<evidence type="ECO:0000256" key="2">
    <source>
        <dbReference type="ARBA" id="ARBA00023284"/>
    </source>
</evidence>
<accession>E6LIF7</accession>
<dbReference type="SUPFAM" id="SSF52833">
    <property type="entry name" value="Thioredoxin-like"/>
    <property type="match status" value="1"/>
</dbReference>
<keyword evidence="1" id="KW-1015">Disulfide bond</keyword>
<dbReference type="PANTHER" id="PTHR30041">
    <property type="entry name" value="ARSENATE REDUCTASE"/>
    <property type="match status" value="1"/>
</dbReference>
<dbReference type="eggNOG" id="COG1393">
    <property type="taxonomic scope" value="Bacteria"/>
</dbReference>
<dbReference type="Gene3D" id="3.40.30.10">
    <property type="entry name" value="Glutaredoxin"/>
    <property type="match status" value="1"/>
</dbReference>
<dbReference type="EMBL" id="AEPV01000086">
    <property type="protein sequence ID" value="EFU73032.1"/>
    <property type="molecule type" value="Genomic_DNA"/>
</dbReference>
<comment type="similarity">
    <text evidence="3">Belongs to the ArsC family.</text>
</comment>
<organism evidence="4 5">
    <name type="scientific">Enterococcus italicus (strain DSM 15952 / CCUG 50447 / LMG 22039 / TP 1.5)</name>
    <dbReference type="NCBI Taxonomy" id="888064"/>
    <lineage>
        <taxon>Bacteria</taxon>
        <taxon>Bacillati</taxon>
        <taxon>Bacillota</taxon>
        <taxon>Bacilli</taxon>
        <taxon>Lactobacillales</taxon>
        <taxon>Enterococcaceae</taxon>
        <taxon>Enterococcus</taxon>
    </lineage>
</organism>
<proteinExistence type="inferred from homology"/>
<evidence type="ECO:0000256" key="1">
    <source>
        <dbReference type="ARBA" id="ARBA00023157"/>
    </source>
</evidence>
<dbReference type="Pfam" id="PF03960">
    <property type="entry name" value="ArsC"/>
    <property type="match status" value="1"/>
</dbReference>
<dbReference type="OrthoDB" id="9794155at2"/>
<reference evidence="4 5" key="1">
    <citation type="submission" date="2010-12" db="EMBL/GenBank/DDBJ databases">
        <authorList>
            <person name="Muzny D."/>
            <person name="Qin X."/>
            <person name="Deng J."/>
            <person name="Jiang H."/>
            <person name="Liu Y."/>
            <person name="Qu J."/>
            <person name="Song X.-Z."/>
            <person name="Zhang L."/>
            <person name="Thornton R."/>
            <person name="Coyle M."/>
            <person name="Francisco L."/>
            <person name="Jackson L."/>
            <person name="Javaid M."/>
            <person name="Korchina V."/>
            <person name="Kovar C."/>
            <person name="Mata R."/>
            <person name="Mathew T."/>
            <person name="Ngo R."/>
            <person name="Nguyen L."/>
            <person name="Nguyen N."/>
            <person name="Okwuonu G."/>
            <person name="Ongeri F."/>
            <person name="Pham C."/>
            <person name="Simmons D."/>
            <person name="Wilczek-Boney K."/>
            <person name="Hale W."/>
            <person name="Jakkamsetti A."/>
            <person name="Pham P."/>
            <person name="Ruth R."/>
            <person name="San Lucas F."/>
            <person name="Warren J."/>
            <person name="Zhang J."/>
            <person name="Zhao Z."/>
            <person name="Zhou C."/>
            <person name="Zhu D."/>
            <person name="Lee S."/>
            <person name="Bess C."/>
            <person name="Blankenburg K."/>
            <person name="Forbes L."/>
            <person name="Fu Q."/>
            <person name="Gubbala S."/>
            <person name="Hirani K."/>
            <person name="Jayaseelan J.C."/>
            <person name="Lara F."/>
            <person name="Munidasa M."/>
            <person name="Palculict T."/>
            <person name="Patil S."/>
            <person name="Pu L.-L."/>
            <person name="Saada N."/>
            <person name="Tang L."/>
            <person name="Weissenberger G."/>
            <person name="Zhu Y."/>
            <person name="Hemphill L."/>
            <person name="Shang Y."/>
            <person name="Youmans B."/>
            <person name="Ayvaz T."/>
            <person name="Ross M."/>
            <person name="Santibanez J."/>
            <person name="Aqrawi P."/>
            <person name="Gross S."/>
            <person name="Joshi V."/>
            <person name="Fowler G."/>
            <person name="Nazareth L."/>
            <person name="Reid J."/>
            <person name="Worley K."/>
            <person name="Petrosino J."/>
            <person name="Highlander S."/>
            <person name="Gibbs R."/>
        </authorList>
    </citation>
    <scope>NUCLEOTIDE SEQUENCE [LARGE SCALE GENOMIC DNA]</scope>
    <source>
        <strain evidence="5">DSM 15952 / CCUG 50447 / LMG 22039 / TP 1.5</strain>
    </source>
</reference>
<evidence type="ECO:0000313" key="5">
    <source>
        <dbReference type="Proteomes" id="UP000010296"/>
    </source>
</evidence>
<dbReference type="HOGENOM" id="CLU_116644_2_0_9"/>